<dbReference type="NCBIfam" id="NF041325">
    <property type="entry name" value="Bacteroid_MobB"/>
    <property type="match status" value="1"/>
</dbReference>
<evidence type="ECO:0000313" key="2">
    <source>
        <dbReference type="EMBL" id="MFC4674728.1"/>
    </source>
</evidence>
<dbReference type="RefSeq" id="WP_379997301.1">
    <property type="nucleotide sequence ID" value="NZ_JBHSGN010000078.1"/>
</dbReference>
<name>A0ABV9KXI0_9BACT</name>
<reference evidence="3" key="1">
    <citation type="journal article" date="2019" name="Int. J. Syst. Evol. Microbiol.">
        <title>The Global Catalogue of Microorganisms (GCM) 10K type strain sequencing project: providing services to taxonomists for standard genome sequencing and annotation.</title>
        <authorList>
            <consortium name="The Broad Institute Genomics Platform"/>
            <consortium name="The Broad Institute Genome Sequencing Center for Infectious Disease"/>
            <person name="Wu L."/>
            <person name="Ma J."/>
        </authorList>
    </citation>
    <scope>NUCLEOTIDE SEQUENCE [LARGE SCALE GENOMIC DNA]</scope>
    <source>
        <strain evidence="3">CCUG 66188</strain>
    </source>
</reference>
<keyword evidence="3" id="KW-1185">Reference proteome</keyword>
<accession>A0ABV9KXI0</accession>
<dbReference type="Pfam" id="PF03432">
    <property type="entry name" value="Relaxase"/>
    <property type="match status" value="1"/>
</dbReference>
<feature type="domain" description="MobA/VirD2-like nuclease" evidence="1">
    <location>
        <begin position="45"/>
        <end position="153"/>
    </location>
</feature>
<dbReference type="InterPro" id="IPR005094">
    <property type="entry name" value="Endonuclease_MobA/VirD2"/>
</dbReference>
<organism evidence="2 3">
    <name type="scientific">Dysgonomonas termitidis</name>
    <dbReference type="NCBI Taxonomy" id="1516126"/>
    <lineage>
        <taxon>Bacteria</taxon>
        <taxon>Pseudomonadati</taxon>
        <taxon>Bacteroidota</taxon>
        <taxon>Bacteroidia</taxon>
        <taxon>Bacteroidales</taxon>
        <taxon>Dysgonomonadaceae</taxon>
        <taxon>Dysgonomonas</taxon>
    </lineage>
</organism>
<proteinExistence type="predicted"/>
<evidence type="ECO:0000313" key="3">
    <source>
        <dbReference type="Proteomes" id="UP001596023"/>
    </source>
</evidence>
<dbReference type="Proteomes" id="UP001596023">
    <property type="component" value="Unassembled WGS sequence"/>
</dbReference>
<dbReference type="EMBL" id="JBHSGN010000078">
    <property type="protein sequence ID" value="MFC4674728.1"/>
    <property type="molecule type" value="Genomic_DNA"/>
</dbReference>
<evidence type="ECO:0000259" key="1">
    <source>
        <dbReference type="Pfam" id="PF03432"/>
    </source>
</evidence>
<sequence>MVAKINRGSSLYGALIYNQQKVNNAAARVISGHRMITDMTGNTDKVIQQTMLSFENYLLANKNTEKPILHISLNPSPEDYLPDKQFSELAKDYMDRMGYGDQPYIVYIHEDTGRRHIHIVSTCVNEKGDKISDTYEWNRSMKACRDLEQKYGLKNVADKKNELLEPYLKKADYGKGDIKTQIANILKSVRNSYRYQTFGEYSALLSCFNIEARQVKGEHEGVPFTGIVYSITDDTGKPVSKPVKSSLVGNSFGYDGLNKRMKHNSKEFRAGKWKPRIKNEVALAMHGSGGDRNRFASVLKGYGIDAVLRENEEGRIYGVTFIDHHSKEVYNGSRFGKEFSANRFNSLFNVPSDEPRLTNRAGDGNLWKDTLAGDFPSAASEMESAIEQAFGIFSFEQHGDNYEEIAFTNRMKHRKKKPRGPKL</sequence>
<protein>
    <submittedName>
        <fullName evidence="2">Conjugal transfer protein MobB</fullName>
    </submittedName>
</protein>
<gene>
    <name evidence="2" type="primary">mobB</name>
    <name evidence="2" type="ORF">ACFO6W_13575</name>
</gene>
<comment type="caution">
    <text evidence="2">The sequence shown here is derived from an EMBL/GenBank/DDBJ whole genome shotgun (WGS) entry which is preliminary data.</text>
</comment>